<evidence type="ECO:0000256" key="11">
    <source>
        <dbReference type="ARBA" id="ARBA00047957"/>
    </source>
</evidence>
<evidence type="ECO:0000256" key="2">
    <source>
        <dbReference type="ARBA" id="ARBA00004496"/>
    </source>
</evidence>
<dbReference type="GO" id="GO:0002128">
    <property type="term" value="P:tRNA nucleoside ribose methylation"/>
    <property type="evidence" value="ECO:0007669"/>
    <property type="project" value="EnsemblFungi"/>
</dbReference>
<name>B6K419_SCHJY</name>
<dbReference type="SUPFAM" id="SSF53335">
    <property type="entry name" value="S-adenosyl-L-methionine-dependent methyltransferases"/>
    <property type="match status" value="1"/>
</dbReference>
<evidence type="ECO:0000313" key="15">
    <source>
        <dbReference type="Proteomes" id="UP000001744"/>
    </source>
</evidence>
<dbReference type="OrthoDB" id="10047021at2759"/>
<evidence type="ECO:0000256" key="8">
    <source>
        <dbReference type="ARBA" id="ARBA00022679"/>
    </source>
</evidence>
<dbReference type="eggNOG" id="KOG3790">
    <property type="taxonomic scope" value="Eukaryota"/>
</dbReference>
<dbReference type="Pfam" id="PF07757">
    <property type="entry name" value="AdoMet_MTase"/>
    <property type="match status" value="1"/>
</dbReference>
<keyword evidence="15" id="KW-1185">Reference proteome</keyword>
<dbReference type="GO" id="GO:0030488">
    <property type="term" value="P:tRNA methylation"/>
    <property type="evidence" value="ECO:0000318"/>
    <property type="project" value="GO_Central"/>
</dbReference>
<dbReference type="OMA" id="IREPNIN"/>
<comment type="subcellular location">
    <subcellularLocation>
        <location evidence="2 12">Cytoplasm</location>
    </subcellularLocation>
</comment>
<evidence type="ECO:0000256" key="3">
    <source>
        <dbReference type="ARBA" id="ARBA00009056"/>
    </source>
</evidence>
<dbReference type="HOGENOM" id="CLU_018580_2_0_1"/>
<keyword evidence="8 12" id="KW-0808">Transferase</keyword>
<evidence type="ECO:0000256" key="6">
    <source>
        <dbReference type="ARBA" id="ARBA00022490"/>
    </source>
</evidence>
<proteinExistence type="inferred from homology"/>
<comment type="function">
    <text evidence="1">Probable adenosyl-L-methionine (AdoMet)-dependent tRNA (uracil-O(2)-)-methyltransferase.</text>
</comment>
<dbReference type="EMBL" id="KE651167">
    <property type="protein sequence ID" value="EEB08226.1"/>
    <property type="molecule type" value="Genomic_DNA"/>
</dbReference>
<dbReference type="InterPro" id="IPR029063">
    <property type="entry name" value="SAM-dependent_MTases_sf"/>
</dbReference>
<evidence type="ECO:0000256" key="9">
    <source>
        <dbReference type="ARBA" id="ARBA00022691"/>
    </source>
</evidence>
<comment type="catalytic activity">
    <reaction evidence="11 12">
        <text>uridine(44) in tRNA(Ser) + S-adenosyl-L-methionine = 2'-O-methyluridine(44) in tRNA(Ser) + S-adenosyl-L-homocysteine + H(+)</text>
        <dbReference type="Rhea" id="RHEA:43100"/>
        <dbReference type="Rhea" id="RHEA-COMP:10339"/>
        <dbReference type="Rhea" id="RHEA-COMP:10340"/>
        <dbReference type="ChEBI" id="CHEBI:15378"/>
        <dbReference type="ChEBI" id="CHEBI:57856"/>
        <dbReference type="ChEBI" id="CHEBI:59789"/>
        <dbReference type="ChEBI" id="CHEBI:65315"/>
        <dbReference type="ChEBI" id="CHEBI:74478"/>
        <dbReference type="EC" id="2.1.1.211"/>
    </reaction>
</comment>
<reference evidence="13 15" key="1">
    <citation type="journal article" date="2011" name="Science">
        <title>Comparative functional genomics of the fission yeasts.</title>
        <authorList>
            <person name="Rhind N."/>
            <person name="Chen Z."/>
            <person name="Yassour M."/>
            <person name="Thompson D.A."/>
            <person name="Haas B.J."/>
            <person name="Habib N."/>
            <person name="Wapinski I."/>
            <person name="Roy S."/>
            <person name="Lin M.F."/>
            <person name="Heiman D.I."/>
            <person name="Young S.K."/>
            <person name="Furuya K."/>
            <person name="Guo Y."/>
            <person name="Pidoux A."/>
            <person name="Chen H.M."/>
            <person name="Robbertse B."/>
            <person name="Goldberg J.M."/>
            <person name="Aoki K."/>
            <person name="Bayne E.H."/>
            <person name="Berlin A.M."/>
            <person name="Desjardins C.A."/>
            <person name="Dobbs E."/>
            <person name="Dukaj L."/>
            <person name="Fan L."/>
            <person name="FitzGerald M.G."/>
            <person name="French C."/>
            <person name="Gujja S."/>
            <person name="Hansen K."/>
            <person name="Keifenheim D."/>
            <person name="Levin J.Z."/>
            <person name="Mosher R.A."/>
            <person name="Mueller C.A."/>
            <person name="Pfiffner J."/>
            <person name="Priest M."/>
            <person name="Russ C."/>
            <person name="Smialowska A."/>
            <person name="Swoboda P."/>
            <person name="Sykes S.M."/>
            <person name="Vaughn M."/>
            <person name="Vengrova S."/>
            <person name="Yoder R."/>
            <person name="Zeng Q."/>
            <person name="Allshire R."/>
            <person name="Baulcombe D."/>
            <person name="Birren B.W."/>
            <person name="Brown W."/>
            <person name="Ekwall K."/>
            <person name="Kellis M."/>
            <person name="Leatherwood J."/>
            <person name="Levin H."/>
            <person name="Margalit H."/>
            <person name="Martienssen R."/>
            <person name="Nieduszynski C.A."/>
            <person name="Spatafora J.W."/>
            <person name="Friedman N."/>
            <person name="Dalgaard J.Z."/>
            <person name="Baumann P."/>
            <person name="Niki H."/>
            <person name="Regev A."/>
            <person name="Nusbaum C."/>
        </authorList>
    </citation>
    <scope>NUCLEOTIDE SEQUENCE [LARGE SCALE GENOMIC DNA]</scope>
    <source>
        <strain evidence="15">yFS275 / FY16936</strain>
    </source>
</reference>
<evidence type="ECO:0000256" key="1">
    <source>
        <dbReference type="ARBA" id="ARBA00002778"/>
    </source>
</evidence>
<dbReference type="STRING" id="402676.B6K419"/>
<dbReference type="RefSeq" id="XP_002174519.1">
    <property type="nucleotide sequence ID" value="XM_002174483.2"/>
</dbReference>
<keyword evidence="6 12" id="KW-0963">Cytoplasm</keyword>
<sequence length="508" mass="58198">MKIPAYWKPSVPCDTSLHPCPNVASVVVDCFWKVILEHETCYDGNVFEEKLLEIVHHPERTSSVLMRTDILSDEQLDSLEKGLENSEVSIDGFVLRRKLHRRLVPRNPFIDRKMTQSVFVFHEDIAGTEKTAQPKRIVLFVPDLDEQAEGLYQNLPYYHPPVAAVAWIFEGPKIKLAYNIPTSIPTNPEDPLVYRLGRTANALLLILHRHCKGFVEGYKKRMHHDTVVERNAFQDTYVDLKTRYARKLVADWVERTDPKKHVFEDLAIAAFLIELWKQRPETSDKKNFSFVDIGCGNGLLVHILISEGYKGYGFDARERKSWAIFPDNVRECLRENILVPHFLPQADALETLRKENEENAFVKVHNGKFAPNTFLIGNHSDELTPYIPLLAALTPNSGYISIPCCIYDLAGAKVSWDLPKPRNPDHAGRYASYVEWTRQLAEQTGWEVEIEPLRIPSTRNYALIGRKCDLHEREDALDQILSTIQKNHGAEGFLSRAIKVISTKERGH</sequence>
<keyword evidence="10 12" id="KW-0819">tRNA processing</keyword>
<comment type="similarity">
    <text evidence="3 12">Belongs to the TRM44 family.</text>
</comment>
<dbReference type="EC" id="2.1.1.211" evidence="4 12"/>
<evidence type="ECO:0000313" key="14">
    <source>
        <dbReference type="JaponicusDB" id="SJAG_03367"/>
    </source>
</evidence>
<dbReference type="Proteomes" id="UP000001744">
    <property type="component" value="Unassembled WGS sequence"/>
</dbReference>
<accession>B6K419</accession>
<dbReference type="PANTHER" id="PTHR21210:SF0">
    <property type="entry name" value="TRNA (URACIL-O(2)-)-METHYLTRANSFERASE-RELATED"/>
    <property type="match status" value="1"/>
</dbReference>
<dbReference type="InterPro" id="IPR011671">
    <property type="entry name" value="tRNA_uracil_MeTrfase"/>
</dbReference>
<evidence type="ECO:0000256" key="5">
    <source>
        <dbReference type="ARBA" id="ARBA00017788"/>
    </source>
</evidence>
<evidence type="ECO:0000256" key="4">
    <source>
        <dbReference type="ARBA" id="ARBA00012795"/>
    </source>
</evidence>
<comment type="function">
    <text evidence="12">Adenosyl-L-methionine (AdoMet)-dependent tRNA (uracil-O(2)-)-methyltransferase.</text>
</comment>
<dbReference type="GO" id="GO:0016300">
    <property type="term" value="F:tRNA (uridine) methyltransferase activity"/>
    <property type="evidence" value="ECO:0000318"/>
    <property type="project" value="GO_Central"/>
</dbReference>
<dbReference type="GO" id="GO:0005737">
    <property type="term" value="C:cytoplasm"/>
    <property type="evidence" value="ECO:0007669"/>
    <property type="project" value="UniProtKB-SubCell"/>
</dbReference>
<dbReference type="GeneID" id="7050088"/>
<keyword evidence="9 12" id="KW-0949">S-adenosyl-L-methionine</keyword>
<evidence type="ECO:0000256" key="10">
    <source>
        <dbReference type="ARBA" id="ARBA00022694"/>
    </source>
</evidence>
<dbReference type="JaponicusDB" id="SJAG_03367">
    <property type="gene designation" value="trm44"/>
</dbReference>
<dbReference type="PANTHER" id="PTHR21210">
    <property type="entry name" value="TRNA (URACIL-O(2)-)-METHYLTRANSFERASE-RELATED"/>
    <property type="match status" value="1"/>
</dbReference>
<dbReference type="VEuPathDB" id="FungiDB:SJAG_03367"/>
<keyword evidence="7 12" id="KW-0489">Methyltransferase</keyword>
<dbReference type="AlphaFoldDB" id="B6K419"/>
<evidence type="ECO:0000256" key="12">
    <source>
        <dbReference type="RuleBase" id="RU368004"/>
    </source>
</evidence>
<dbReference type="GO" id="GO:0141101">
    <property type="term" value="F:tRNA(Ser) (uridine(44)-2'-O-)-methyltransferase activity"/>
    <property type="evidence" value="ECO:0007669"/>
    <property type="project" value="UniProtKB-EC"/>
</dbReference>
<protein>
    <recommendedName>
        <fullName evidence="5 12">tRNA (uracil-O(2)-)-methyltransferase</fullName>
        <ecNumber evidence="4 12">2.1.1.211</ecNumber>
    </recommendedName>
</protein>
<evidence type="ECO:0000313" key="13">
    <source>
        <dbReference type="EMBL" id="EEB08226.1"/>
    </source>
</evidence>
<evidence type="ECO:0000256" key="7">
    <source>
        <dbReference type="ARBA" id="ARBA00022603"/>
    </source>
</evidence>
<gene>
    <name evidence="14" type="primary">trm44</name>
    <name evidence="13" type="ORF">SJAG_03367</name>
</gene>
<organism evidence="13 15">
    <name type="scientific">Schizosaccharomyces japonicus (strain yFS275 / FY16936)</name>
    <name type="common">Fission yeast</name>
    <dbReference type="NCBI Taxonomy" id="402676"/>
    <lineage>
        <taxon>Eukaryota</taxon>
        <taxon>Fungi</taxon>
        <taxon>Dikarya</taxon>
        <taxon>Ascomycota</taxon>
        <taxon>Taphrinomycotina</taxon>
        <taxon>Schizosaccharomycetes</taxon>
        <taxon>Schizosaccharomycetales</taxon>
        <taxon>Schizosaccharomycetaceae</taxon>
        <taxon>Schizosaccharomyces</taxon>
    </lineage>
</organism>